<evidence type="ECO:0000256" key="2">
    <source>
        <dbReference type="ARBA" id="ARBA00023054"/>
    </source>
</evidence>
<dbReference type="KEGG" id="aprc:113860243"/>
<dbReference type="GeneID" id="113860243"/>
<dbReference type="Pfam" id="PF05911">
    <property type="entry name" value="FPP"/>
    <property type="match status" value="1"/>
</dbReference>
<feature type="coiled-coil region" evidence="3">
    <location>
        <begin position="139"/>
        <end position="222"/>
    </location>
</feature>
<reference evidence="6" key="2">
    <citation type="submission" date="2025-08" db="UniProtKB">
        <authorList>
            <consortium name="RefSeq"/>
        </authorList>
    </citation>
    <scope>IDENTIFICATION</scope>
    <source>
        <tissue evidence="6">Young leaves</tissue>
    </source>
</reference>
<keyword evidence="5" id="KW-1185">Reference proteome</keyword>
<dbReference type="OrthoDB" id="1917992at2759"/>
<dbReference type="AlphaFoldDB" id="A0A8B8L274"/>
<dbReference type="Proteomes" id="UP000694853">
    <property type="component" value="Unplaced"/>
</dbReference>
<feature type="compositionally biased region" description="Polar residues" evidence="4">
    <location>
        <begin position="973"/>
        <end position="1008"/>
    </location>
</feature>
<feature type="coiled-coil region" evidence="3">
    <location>
        <begin position="736"/>
        <end position="861"/>
    </location>
</feature>
<evidence type="ECO:0000256" key="4">
    <source>
        <dbReference type="SAM" id="MobiDB-lite"/>
    </source>
</evidence>
<dbReference type="RefSeq" id="XP_027348749.1">
    <property type="nucleotide sequence ID" value="XM_027492948.1"/>
</dbReference>
<evidence type="ECO:0000313" key="5">
    <source>
        <dbReference type="Proteomes" id="UP000694853"/>
    </source>
</evidence>
<proteinExistence type="inferred from homology"/>
<feature type="compositionally biased region" description="Basic residues" evidence="4">
    <location>
        <begin position="1027"/>
        <end position="1048"/>
    </location>
</feature>
<accession>A0A8B8L274</accession>
<comment type="similarity">
    <text evidence="1">Belongs to the FPP family.</text>
</comment>
<reference evidence="5" key="1">
    <citation type="journal article" date="2019" name="Toxins">
        <title>Detection of Abrin-Like and Prepropulchellin-Like Toxin Genes and Transcripts Using Whole Genome Sequencing and Full-Length Transcript Sequencing of Abrus precatorius.</title>
        <authorList>
            <person name="Hovde B.T."/>
            <person name="Daligault H.E."/>
            <person name="Hanschen E.R."/>
            <person name="Kunde Y.A."/>
            <person name="Johnson M.B."/>
            <person name="Starkenburg S.R."/>
            <person name="Johnson S.L."/>
        </authorList>
    </citation>
    <scope>NUCLEOTIDE SEQUENCE [LARGE SCALE GENOMIC DNA]</scope>
</reference>
<evidence type="ECO:0000313" key="6">
    <source>
        <dbReference type="RefSeq" id="XP_027348749.1"/>
    </source>
</evidence>
<dbReference type="PANTHER" id="PTHR31580">
    <property type="entry name" value="FILAMENT-LIKE PLANT PROTEIN 4"/>
    <property type="match status" value="1"/>
</dbReference>
<feature type="region of interest" description="Disordered" evidence="4">
    <location>
        <begin position="943"/>
        <end position="1048"/>
    </location>
</feature>
<name>A0A8B8L274_ABRPR</name>
<dbReference type="PANTHER" id="PTHR31580:SF8">
    <property type="entry name" value="FILAMENT-LIKE PROTEIN (DUF869)"/>
    <property type="match status" value="1"/>
</dbReference>
<sequence length="1048" mass="119071">MNHKSWLWKKRSMEKTIFAVDKAVNPSRIIEEEVHNLTTDKETGLERSSISLNEKLATVLLASHSGDETLAKYAQKSSQEIRGKDKTKQEVEPVEGLDGKASAETVSPRDATLQEPLQPLNCVQEEQEKKLCDAIPKISKEHEKTRIELEEKLRETSKRIEDLTTENTHLANALLTKEKSIGDLVKHKQETDAEFNTLMARLDSTEKENAFLRYEFHMLEKELEIRKEEMDYSRQYAEASHKQYLESSQKVSKLEAECQRLHLMLRKRSPGPAGSVNMKNEVGMVRRRKSNPTRDLICKNNDIGNTTDLTEKNFSLMIKSLQDLDEENKALKRILTKKNSELDSSRIMYAETASRLSQAEILLRKISENQKSMELARCYPTSNELPLIPSFDIYSDDEALSSGSWANALISELEHLRTTEAKNHRSSKANEVQDMSFMDDFVEMEKRAIVSIDTPQKGYCSDITGRELVPVEQDHLCFSERKHEIKSKHTTEKSFDWLQIVLNAILEEKFISKRSLDELFEDIKIALGCINPTAACKSDTTEKSRHPGESDSFYVNSFNGFAEAESKKHLNSNLRKSVHRIIKLIEGIAPNSFICNNSSDCMEENQHSDTSQSPTSKEYFVHVFQWKVSDLNPLLHQLVHTCKDLLTGRADFENFVEEVAFAMDWSINNCANSTNASIARDKIKKHFSYYLLQNENENKTDVEDKQSSYSPSFACPDDQCEIFNTKNSQCDHLEEIRTLKDDLRSTKTARKDLEVKMLTAIHESQKLTEQCQEAQNNIKGLESEIETLKESNAIMEDQIEKQKLINEDLDTQLTMAQAKLSDIFQKFSSLEVELEDKKHSYEELEATCLELQLQLESIAKKESPTYGRYEVEKIYQTGWEITSASSKLAECQETVLNLGKQLKALASSSEAALFDNRVVSTTSTMANPTQKKNLIKRSSLRNQMQAEDEAKAGKHQNGVSESDKDAQKPPLVQSENENALETPNNSIVKGSETSLTSEQNDGRNNATGSMAIVQSKKKGSFGFLRKLLSRRNKGKGKGTKLLAKAKHE</sequence>
<organism evidence="5 6">
    <name type="scientific">Abrus precatorius</name>
    <name type="common">Indian licorice</name>
    <name type="synonym">Glycine abrus</name>
    <dbReference type="NCBI Taxonomy" id="3816"/>
    <lineage>
        <taxon>Eukaryota</taxon>
        <taxon>Viridiplantae</taxon>
        <taxon>Streptophyta</taxon>
        <taxon>Embryophyta</taxon>
        <taxon>Tracheophyta</taxon>
        <taxon>Spermatophyta</taxon>
        <taxon>Magnoliopsida</taxon>
        <taxon>eudicotyledons</taxon>
        <taxon>Gunneridae</taxon>
        <taxon>Pentapetalae</taxon>
        <taxon>rosids</taxon>
        <taxon>fabids</taxon>
        <taxon>Fabales</taxon>
        <taxon>Fabaceae</taxon>
        <taxon>Papilionoideae</taxon>
        <taxon>50 kb inversion clade</taxon>
        <taxon>NPAAA clade</taxon>
        <taxon>indigoferoid/millettioid clade</taxon>
        <taxon>Abreae</taxon>
        <taxon>Abrus</taxon>
    </lineage>
</organism>
<keyword evidence="2 3" id="KW-0175">Coiled coil</keyword>
<protein>
    <submittedName>
        <fullName evidence="6">Filament-like plant protein 7 isoform X1</fullName>
    </submittedName>
</protein>
<evidence type="ECO:0000256" key="3">
    <source>
        <dbReference type="SAM" id="Coils"/>
    </source>
</evidence>
<dbReference type="InterPro" id="IPR008587">
    <property type="entry name" value="FPP_plant"/>
</dbReference>
<feature type="compositionally biased region" description="Basic and acidic residues" evidence="4">
    <location>
        <begin position="79"/>
        <end position="91"/>
    </location>
</feature>
<feature type="region of interest" description="Disordered" evidence="4">
    <location>
        <begin position="75"/>
        <end position="105"/>
    </location>
</feature>
<evidence type="ECO:0000256" key="1">
    <source>
        <dbReference type="ARBA" id="ARBA00005921"/>
    </source>
</evidence>
<gene>
    <name evidence="6" type="primary">LOC113860243</name>
</gene>